<dbReference type="RefSeq" id="WP_150127718.1">
    <property type="nucleotide sequence ID" value="NZ_LOCQ01000049.1"/>
</dbReference>
<accession>A0A1A7C773</accession>
<dbReference type="Proteomes" id="UP000092713">
    <property type="component" value="Unassembled WGS sequence"/>
</dbReference>
<feature type="signal peptide" evidence="2">
    <location>
        <begin position="1"/>
        <end position="21"/>
    </location>
</feature>
<feature type="region of interest" description="Disordered" evidence="1">
    <location>
        <begin position="19"/>
        <end position="115"/>
    </location>
</feature>
<gene>
    <name evidence="3" type="ORF">ASR47_101483</name>
</gene>
<evidence type="ECO:0000313" key="3">
    <source>
        <dbReference type="EMBL" id="OBV40168.1"/>
    </source>
</evidence>
<protein>
    <submittedName>
        <fullName evidence="3">Uncharacterized protein</fullName>
    </submittedName>
</protein>
<organism evidence="3 4">
    <name type="scientific">Janthinobacterium psychrotolerans</name>
    <dbReference type="NCBI Taxonomy" id="1747903"/>
    <lineage>
        <taxon>Bacteria</taxon>
        <taxon>Pseudomonadati</taxon>
        <taxon>Pseudomonadota</taxon>
        <taxon>Betaproteobacteria</taxon>
        <taxon>Burkholderiales</taxon>
        <taxon>Oxalobacteraceae</taxon>
        <taxon>Janthinobacterium</taxon>
    </lineage>
</organism>
<evidence type="ECO:0000256" key="2">
    <source>
        <dbReference type="SAM" id="SignalP"/>
    </source>
</evidence>
<dbReference type="AlphaFoldDB" id="A0A1A7C773"/>
<reference evidence="3 4" key="1">
    <citation type="submission" date="2016-04" db="EMBL/GenBank/DDBJ databases">
        <title>Draft genome sequence of Janthinobacterium psychrotolerans sp. nov., isolated from freshwater sediments in Denmark.</title>
        <authorList>
            <person name="Gong X."/>
            <person name="Skrivergaard S."/>
            <person name="Korsgaard B.S."/>
            <person name="Schreiber L."/>
            <person name="Marshall I.P."/>
            <person name="Finster K."/>
            <person name="Schramm A."/>
        </authorList>
    </citation>
    <scope>NUCLEOTIDE SEQUENCE [LARGE SCALE GENOMIC DNA]</scope>
    <source>
        <strain evidence="3 4">S3-2</strain>
    </source>
</reference>
<proteinExistence type="predicted"/>
<name>A0A1A7C773_9BURK</name>
<keyword evidence="4" id="KW-1185">Reference proteome</keyword>
<evidence type="ECO:0000313" key="4">
    <source>
        <dbReference type="Proteomes" id="UP000092713"/>
    </source>
</evidence>
<evidence type="ECO:0000256" key="1">
    <source>
        <dbReference type="SAM" id="MobiDB-lite"/>
    </source>
</evidence>
<comment type="caution">
    <text evidence="3">The sequence shown here is derived from an EMBL/GenBank/DDBJ whole genome shotgun (WGS) entry which is preliminary data.</text>
</comment>
<keyword evidence="2" id="KW-0732">Signal</keyword>
<feature type="chain" id="PRO_5008355795" evidence="2">
    <location>
        <begin position="22"/>
        <end position="115"/>
    </location>
</feature>
<dbReference type="EMBL" id="LOCQ01000049">
    <property type="protein sequence ID" value="OBV40168.1"/>
    <property type="molecule type" value="Genomic_DNA"/>
</dbReference>
<sequence length="115" mass="12171">MKSSSLMFAALLAGAASLAQAQSNTKPPVDAPMRDNTSTPQNGEAEKIQDPAGKLDKREQKNAMKPTKKVQSEAHNNPNKQGTPMPPPPPSMQNPDDKKGSSSNMGVAPPPKRAQ</sequence>
<feature type="compositionally biased region" description="Basic and acidic residues" evidence="1">
    <location>
        <begin position="44"/>
        <end position="62"/>
    </location>
</feature>